<dbReference type="EMBL" id="AP022345">
    <property type="protein sequence ID" value="BBU68339.1"/>
    <property type="molecule type" value="Genomic_DNA"/>
</dbReference>
<sequence length="183" mass="20185">MTERHTTPKTDAAPAHQPTLRFLLGHPLHLIALGFGSGLSPFAPGTFGTLFAWATFRAIDLALPANGFLLLILLGFVLGIVAIEKTGNALGEIDHGSIVWDEIVPFWAVLWMLSQVMGDNLLWQGIAFALFRFYDIKKPWPASYYDRKVNNGYGVMMDDVIAALYTVMTLAVLLVVVYLGTHH</sequence>
<gene>
    <name evidence="3" type="ORF">ICHIAU1_06220</name>
</gene>
<keyword evidence="1" id="KW-0378">Hydrolase</keyword>
<protein>
    <recommendedName>
        <fullName evidence="1">Phosphatidylglycerophosphatase A</fullName>
        <ecNumber evidence="1">3.1.3.27</ecNumber>
    </recommendedName>
    <alternativeName>
        <fullName evidence="1">Phosphatidylglycerolphosphate phosphatase A</fullName>
    </alternativeName>
</protein>
<accession>A0A679IDH9</accession>
<proteinExistence type="predicted"/>
<name>A0A679IDH9_9RHOO</name>
<keyword evidence="1" id="KW-0460">Magnesium</keyword>
<dbReference type="Pfam" id="PF04608">
    <property type="entry name" value="PgpA"/>
    <property type="match status" value="1"/>
</dbReference>
<keyword evidence="4" id="KW-1185">Reference proteome</keyword>
<dbReference type="InterPro" id="IPR036681">
    <property type="entry name" value="PgpA-like_sf"/>
</dbReference>
<dbReference type="PIRSF" id="PIRSF006162">
    <property type="entry name" value="PgpA"/>
    <property type="match status" value="1"/>
</dbReference>
<dbReference type="CDD" id="cd06971">
    <property type="entry name" value="PgpA"/>
    <property type="match status" value="1"/>
</dbReference>
<comment type="pathway">
    <text evidence="1">Phospholipid metabolism; phosphatidylglycerol biosynthesis; phosphatidylglycerol from CDP-diacylglycerol: step 2/2.</text>
</comment>
<feature type="domain" description="YutG/PgpA" evidence="2">
    <location>
        <begin position="31"/>
        <end position="173"/>
    </location>
</feature>
<comment type="cofactor">
    <cofactor evidence="1">
        <name>Mg(2+)</name>
        <dbReference type="ChEBI" id="CHEBI:18420"/>
    </cofactor>
</comment>
<dbReference type="GO" id="GO:0006655">
    <property type="term" value="P:phosphatidylglycerol biosynthetic process"/>
    <property type="evidence" value="ECO:0007669"/>
    <property type="project" value="UniProtKB-UniPathway"/>
</dbReference>
<dbReference type="GO" id="GO:0005886">
    <property type="term" value="C:plasma membrane"/>
    <property type="evidence" value="ECO:0007669"/>
    <property type="project" value="UniProtKB-SubCell"/>
</dbReference>
<dbReference type="SUPFAM" id="SSF101307">
    <property type="entry name" value="YutG-like"/>
    <property type="match status" value="1"/>
</dbReference>
<dbReference type="OrthoDB" id="9804091at2"/>
<dbReference type="GO" id="GO:0046872">
    <property type="term" value="F:metal ion binding"/>
    <property type="evidence" value="ECO:0007669"/>
    <property type="project" value="UniProtKB-KW"/>
</dbReference>
<keyword evidence="1" id="KW-0442">Lipid degradation</keyword>
<dbReference type="UniPathway" id="UPA00084">
    <property type="reaction ID" value="UER00504"/>
</dbReference>
<dbReference type="EC" id="3.1.3.27" evidence="1"/>
<comment type="catalytic activity">
    <reaction evidence="1">
        <text>a 1,2-diacyl-sn-glycero-3-phospho-(1'-sn-glycero-3'-phosphate) + H2O = a 1,2-diacyl-sn-glycero-3-phospho-(1'-sn-glycerol) + phosphate</text>
        <dbReference type="Rhea" id="RHEA:33751"/>
        <dbReference type="ChEBI" id="CHEBI:15377"/>
        <dbReference type="ChEBI" id="CHEBI:43474"/>
        <dbReference type="ChEBI" id="CHEBI:60110"/>
        <dbReference type="ChEBI" id="CHEBI:64716"/>
        <dbReference type="EC" id="3.1.3.27"/>
    </reaction>
</comment>
<comment type="subcellular location">
    <subcellularLocation>
        <location evidence="1">Cell inner membrane</location>
        <topology evidence="1">Multi-pass membrane protein</topology>
    </subcellularLocation>
</comment>
<keyword evidence="1" id="KW-0443">Lipid metabolism</keyword>
<reference evidence="4" key="1">
    <citation type="submission" date="2020-01" db="EMBL/GenBank/DDBJ databases">
        <title>Phosphoaccumulans saitamaens gen. nov., sp. nov., a polyphosphate accumulating bacterium isolated from surface river water.</title>
        <authorList>
            <person name="Watanabe K."/>
            <person name="Suda W."/>
        </authorList>
    </citation>
    <scope>NUCLEOTIDE SEQUENCE [LARGE SCALE GENOMIC DNA]</scope>
    <source>
        <strain evidence="4">ICHIAU1</strain>
    </source>
</reference>
<keyword evidence="1" id="KW-1208">Phospholipid metabolism</keyword>
<evidence type="ECO:0000313" key="3">
    <source>
        <dbReference type="EMBL" id="BBU68339.1"/>
    </source>
</evidence>
<keyword evidence="1" id="KW-0479">Metal-binding</keyword>
<keyword evidence="1" id="KW-0472">Membrane</keyword>
<dbReference type="Proteomes" id="UP000463961">
    <property type="component" value="Chromosome"/>
</dbReference>
<keyword evidence="1" id="KW-1003">Cell membrane</keyword>
<dbReference type="InterPro" id="IPR026037">
    <property type="entry name" value="PgpA"/>
</dbReference>
<dbReference type="GO" id="GO:0008962">
    <property type="term" value="F:phosphatidylglycerophosphatase activity"/>
    <property type="evidence" value="ECO:0007669"/>
    <property type="project" value="UniProtKB-EC"/>
</dbReference>
<keyword evidence="1" id="KW-0997">Cell inner membrane</keyword>
<dbReference type="GO" id="GO:0009395">
    <property type="term" value="P:phospholipid catabolic process"/>
    <property type="evidence" value="ECO:0007669"/>
    <property type="project" value="UniProtKB-KW"/>
</dbReference>
<dbReference type="AlphaFoldDB" id="A0A679IDH9"/>
<evidence type="ECO:0000313" key="4">
    <source>
        <dbReference type="Proteomes" id="UP000463961"/>
    </source>
</evidence>
<evidence type="ECO:0000256" key="1">
    <source>
        <dbReference type="PIRNR" id="PIRNR006162"/>
    </source>
</evidence>
<keyword evidence="1" id="KW-0812">Transmembrane</keyword>
<comment type="function">
    <text evidence="1">Lipid phosphatase which dephosphorylates phosphatidylglycerophosphate (PGP) to phosphatidylglycerol (PG).</text>
</comment>
<organism evidence="3 4">
    <name type="scientific">Fluviibacter phosphoraccumulans</name>
    <dbReference type="NCBI Taxonomy" id="1751046"/>
    <lineage>
        <taxon>Bacteria</taxon>
        <taxon>Pseudomonadati</taxon>
        <taxon>Pseudomonadota</taxon>
        <taxon>Betaproteobacteria</taxon>
        <taxon>Rhodocyclales</taxon>
        <taxon>Fluviibacteraceae</taxon>
        <taxon>Fluviibacter</taxon>
    </lineage>
</organism>
<dbReference type="InterPro" id="IPR007686">
    <property type="entry name" value="YutG/PgpA"/>
</dbReference>
<evidence type="ECO:0000259" key="2">
    <source>
        <dbReference type="Pfam" id="PF04608"/>
    </source>
</evidence>
<dbReference type="PANTHER" id="PTHR36305:SF1">
    <property type="entry name" value="PHOSPHATIDYLGLYCEROPHOSPHATASE A"/>
    <property type="match status" value="1"/>
</dbReference>
<dbReference type="PANTHER" id="PTHR36305">
    <property type="entry name" value="PHOSPHATIDYLGLYCEROPHOSPHATASE A"/>
    <property type="match status" value="1"/>
</dbReference>
<keyword evidence="1" id="KW-0595">Phospholipid degradation</keyword>
<dbReference type="RefSeq" id="WP_162048741.1">
    <property type="nucleotide sequence ID" value="NZ_AP019011.1"/>
</dbReference>